<feature type="transmembrane region" description="Helical" evidence="2">
    <location>
        <begin position="176"/>
        <end position="195"/>
    </location>
</feature>
<organism evidence="3 4">
    <name type="scientific">Obba rivulosa</name>
    <dbReference type="NCBI Taxonomy" id="1052685"/>
    <lineage>
        <taxon>Eukaryota</taxon>
        <taxon>Fungi</taxon>
        <taxon>Dikarya</taxon>
        <taxon>Basidiomycota</taxon>
        <taxon>Agaricomycotina</taxon>
        <taxon>Agaricomycetes</taxon>
        <taxon>Polyporales</taxon>
        <taxon>Gelatoporiaceae</taxon>
        <taxon>Obba</taxon>
    </lineage>
</organism>
<dbReference type="GO" id="GO:0005886">
    <property type="term" value="C:plasma membrane"/>
    <property type="evidence" value="ECO:0007669"/>
    <property type="project" value="InterPro"/>
</dbReference>
<keyword evidence="2" id="KW-0472">Membrane</keyword>
<dbReference type="EMBL" id="KV722330">
    <property type="protein sequence ID" value="OCH96416.1"/>
    <property type="molecule type" value="Genomic_DNA"/>
</dbReference>
<dbReference type="PANTHER" id="PTHR28013">
    <property type="entry name" value="PROTEIN DCV1-RELATED"/>
    <property type="match status" value="1"/>
</dbReference>
<feature type="transmembrane region" description="Helical" evidence="2">
    <location>
        <begin position="12"/>
        <end position="31"/>
    </location>
</feature>
<reference evidence="3 4" key="1">
    <citation type="submission" date="2016-07" db="EMBL/GenBank/DDBJ databases">
        <title>Draft genome of the white-rot fungus Obba rivulosa 3A-2.</title>
        <authorList>
            <consortium name="DOE Joint Genome Institute"/>
            <person name="Miettinen O."/>
            <person name="Riley R."/>
            <person name="Acob R."/>
            <person name="Barry K."/>
            <person name="Cullen D."/>
            <person name="De Vries R."/>
            <person name="Hainaut M."/>
            <person name="Hatakka A."/>
            <person name="Henrissat B."/>
            <person name="Hilden K."/>
            <person name="Kuo R."/>
            <person name="Labutti K."/>
            <person name="Lipzen A."/>
            <person name="Makela M.R."/>
            <person name="Sandor L."/>
            <person name="Spatafora J.W."/>
            <person name="Grigoriev I.V."/>
            <person name="Hibbett D.S."/>
        </authorList>
    </citation>
    <scope>NUCLEOTIDE SEQUENCE [LARGE SCALE GENOMIC DNA]</scope>
    <source>
        <strain evidence="3 4">3A-2</strain>
    </source>
</reference>
<keyword evidence="2" id="KW-1133">Transmembrane helix</keyword>
<feature type="transmembrane region" description="Helical" evidence="2">
    <location>
        <begin position="134"/>
        <end position="156"/>
    </location>
</feature>
<evidence type="ECO:0000313" key="4">
    <source>
        <dbReference type="Proteomes" id="UP000250043"/>
    </source>
</evidence>
<feature type="compositionally biased region" description="Polar residues" evidence="1">
    <location>
        <begin position="336"/>
        <end position="345"/>
    </location>
</feature>
<evidence type="ECO:0000313" key="3">
    <source>
        <dbReference type="EMBL" id="OCH96416.1"/>
    </source>
</evidence>
<sequence>MGIIRPATPGFLVTLVATALLAVVVFSVPYFKSVFFLKASLSVENINGSVTFGVLGYCMELPNGTTCSKPSVGYELNVNQLLGDNLPIQIPNVLVKWITYALVLHIVALVLAAVSAVFGLLAHVREMSMAYCSTCVSGFAAAIALVAFIFDIALFFITKSRINNVQGGSATIGNGIWLTLAAWLLLFFAGCFYGLGRCCVQRRPRGEWGNREAPAQDPYAEQMRLDAIKAEADRKARQKQGEVGLPAFQELEQMQPLTGKLSDEQYVDDGDQVVPLNSVAGVGAGTAAYTRRPSQSQPGSYTGGYAQAPPGTRAVDAYYNTPASPPQQTYPPRPSRQGSAHTQGSAAGYADPYAPRRQPSRQASGHSQGVSGYAPSTQTYGAPTSSGFAAAAATGAGVAGAAAVASQYATGNQYGHVQQPTAASYGHAAGGSSYNAGATHTQYSSAYTSAFHDPYAAQSAPAQTYQPDAYSSVTYSRTPGPSSPPMPTAAATTNPYLNRTQQNTLDGNRGLGVSGYGSNTVPQYGGDEDAYSAYSSDFRLPSPGAPRLAHAPSPIDTRMPTAPSPAGTSPRGPRPPSAFIDSPVHEMPEPEGPYADSPPMYDAATAQPPGEWSAKH</sequence>
<feature type="compositionally biased region" description="Polar residues" evidence="1">
    <location>
        <begin position="360"/>
        <end position="378"/>
    </location>
</feature>
<dbReference type="PANTHER" id="PTHR28013:SF4">
    <property type="entry name" value="MARVEL DOMAIN-CONTAINING PROTEIN"/>
    <property type="match status" value="1"/>
</dbReference>
<dbReference type="OrthoDB" id="3365245at2759"/>
<dbReference type="Proteomes" id="UP000250043">
    <property type="component" value="Unassembled WGS sequence"/>
</dbReference>
<proteinExistence type="predicted"/>
<feature type="region of interest" description="Disordered" evidence="1">
    <location>
        <begin position="508"/>
        <end position="616"/>
    </location>
</feature>
<feature type="transmembrane region" description="Helical" evidence="2">
    <location>
        <begin position="97"/>
        <end position="122"/>
    </location>
</feature>
<dbReference type="GO" id="GO:0035838">
    <property type="term" value="C:growing cell tip"/>
    <property type="evidence" value="ECO:0007669"/>
    <property type="project" value="TreeGrafter"/>
</dbReference>
<keyword evidence="4" id="KW-1185">Reference proteome</keyword>
<protein>
    <submittedName>
        <fullName evidence="3">Pali-domain-containing protein</fullName>
    </submittedName>
</protein>
<feature type="compositionally biased region" description="Pro residues" evidence="1">
    <location>
        <begin position="323"/>
        <end position="334"/>
    </location>
</feature>
<dbReference type="GO" id="GO:0032153">
    <property type="term" value="C:cell division site"/>
    <property type="evidence" value="ECO:0007669"/>
    <property type="project" value="TreeGrafter"/>
</dbReference>
<dbReference type="InterPro" id="IPR051380">
    <property type="entry name" value="pH-response_reg_palI/RIM9"/>
</dbReference>
<dbReference type="InterPro" id="IPR009571">
    <property type="entry name" value="SUR7/Rim9-like_fungi"/>
</dbReference>
<accession>A0A8E2DVH7</accession>
<keyword evidence="2" id="KW-0812">Transmembrane</keyword>
<feature type="region of interest" description="Disordered" evidence="1">
    <location>
        <begin position="287"/>
        <end position="378"/>
    </location>
</feature>
<name>A0A8E2DVH7_9APHY</name>
<dbReference type="AlphaFoldDB" id="A0A8E2DVH7"/>
<feature type="region of interest" description="Disordered" evidence="1">
    <location>
        <begin position="471"/>
        <end position="493"/>
    </location>
</feature>
<dbReference type="Pfam" id="PF06687">
    <property type="entry name" value="SUR7"/>
    <property type="match status" value="1"/>
</dbReference>
<gene>
    <name evidence="3" type="ORF">OBBRIDRAFT_684</name>
</gene>
<evidence type="ECO:0000256" key="1">
    <source>
        <dbReference type="SAM" id="MobiDB-lite"/>
    </source>
</evidence>
<evidence type="ECO:0000256" key="2">
    <source>
        <dbReference type="SAM" id="Phobius"/>
    </source>
</evidence>